<dbReference type="EMBL" id="CP117880">
    <property type="protein sequence ID" value="WDF67380.1"/>
    <property type="molecule type" value="Genomic_DNA"/>
</dbReference>
<comment type="catalytic activity">
    <reaction evidence="1">
        <text>thiamine + H2O = 5-(2-hydroxyethyl)-4-methylthiazole + 4-amino-5-hydroxymethyl-2-methylpyrimidine + H(+)</text>
        <dbReference type="Rhea" id="RHEA:17509"/>
        <dbReference type="ChEBI" id="CHEBI:15377"/>
        <dbReference type="ChEBI" id="CHEBI:15378"/>
        <dbReference type="ChEBI" id="CHEBI:16892"/>
        <dbReference type="ChEBI" id="CHEBI:17957"/>
        <dbReference type="ChEBI" id="CHEBI:18385"/>
        <dbReference type="EC" id="3.5.99.2"/>
    </reaction>
</comment>
<dbReference type="NCBIfam" id="TIGR04306">
    <property type="entry name" value="salvage_TenA"/>
    <property type="match status" value="1"/>
</dbReference>
<name>A0ABY7WER7_9SPHI</name>
<dbReference type="EC" id="3.5.99.2" evidence="1"/>
<dbReference type="CDD" id="cd19365">
    <property type="entry name" value="TenA_C-like"/>
    <property type="match status" value="1"/>
</dbReference>
<comment type="catalytic activity">
    <reaction evidence="1">
        <text>4-amino-5-aminomethyl-2-methylpyrimidine + H2O = 4-amino-5-hydroxymethyl-2-methylpyrimidine + NH4(+)</text>
        <dbReference type="Rhea" id="RHEA:31799"/>
        <dbReference type="ChEBI" id="CHEBI:15377"/>
        <dbReference type="ChEBI" id="CHEBI:16892"/>
        <dbReference type="ChEBI" id="CHEBI:28938"/>
        <dbReference type="ChEBI" id="CHEBI:63416"/>
        <dbReference type="EC" id="3.5.99.2"/>
    </reaction>
</comment>
<dbReference type="PANTHER" id="PTHR43198:SF2">
    <property type="entry name" value="SI:CH1073-67J19.1-RELATED"/>
    <property type="match status" value="1"/>
</dbReference>
<dbReference type="SUPFAM" id="SSF48613">
    <property type="entry name" value="Heme oxygenase-like"/>
    <property type="match status" value="1"/>
</dbReference>
<comment type="similarity">
    <text evidence="1">Belongs to the TenA family.</text>
</comment>
<gene>
    <name evidence="3" type="primary">tenA</name>
    <name evidence="3" type="ORF">PQ465_13805</name>
</gene>
<sequence length="221" mass="25306">MKWTANAWQTITPVLNRIFDMPFIQELQAGTLALDKFQFYMLQDAKYLEHFGRVLAYLGSKCEDNTQALDFFEFGKNALIVEKALHETYFMQFGLVEQPSTAIEPVCHHYIHFLKSTAAFEPLEIAVAAVLPCFWIYQVVGDVIYSKQTDAANNPYAAWIATYSGDDFAKSVELAKNYVDEMAARTTADLRDRMLQAFVAASQLEFLFWDAAYDKKSWMPI</sequence>
<accession>A0ABY7WER7</accession>
<evidence type="ECO:0000313" key="4">
    <source>
        <dbReference type="Proteomes" id="UP001221558"/>
    </source>
</evidence>
<keyword evidence="4" id="KW-1185">Reference proteome</keyword>
<dbReference type="PANTHER" id="PTHR43198">
    <property type="entry name" value="BIFUNCTIONAL TH2 PROTEIN"/>
    <property type="match status" value="1"/>
</dbReference>
<comment type="pathway">
    <text evidence="1">Cofactor biosynthesis; thiamine diphosphate biosynthesis.</text>
</comment>
<dbReference type="Gene3D" id="1.20.910.10">
    <property type="entry name" value="Heme oxygenase-like"/>
    <property type="match status" value="1"/>
</dbReference>
<comment type="function">
    <text evidence="1">Catalyzes an amino-pyrimidine hydrolysis reaction at the C5' of the pyrimidine moiety of thiamine compounds, a reaction that is part of a thiamine salvage pathway.</text>
</comment>
<protein>
    <recommendedName>
        <fullName evidence="1">Aminopyrimidine aminohydrolase</fullName>
        <ecNumber evidence="1">3.5.99.2</ecNumber>
    </recommendedName>
</protein>
<reference evidence="3 4" key="1">
    <citation type="submission" date="2023-02" db="EMBL/GenBank/DDBJ databases">
        <title>Genome sequence of Sphingobacterium sp. KACC 22765.</title>
        <authorList>
            <person name="Kim S."/>
            <person name="Heo J."/>
            <person name="Kwon S.-W."/>
        </authorList>
    </citation>
    <scope>NUCLEOTIDE SEQUENCE [LARGE SCALE GENOMIC DNA]</scope>
    <source>
        <strain evidence="3 4">KACC 22765</strain>
    </source>
</reference>
<dbReference type="InterPro" id="IPR004305">
    <property type="entry name" value="Thiaminase-2/PQQC"/>
</dbReference>
<keyword evidence="1" id="KW-0378">Hydrolase</keyword>
<dbReference type="Pfam" id="PF03070">
    <property type="entry name" value="TENA_THI-4"/>
    <property type="match status" value="1"/>
</dbReference>
<dbReference type="RefSeq" id="WP_274266110.1">
    <property type="nucleotide sequence ID" value="NZ_CP117880.1"/>
</dbReference>
<dbReference type="InterPro" id="IPR027574">
    <property type="entry name" value="Thiaminase_II"/>
</dbReference>
<organism evidence="3 4">
    <name type="scientific">Sphingobacterium oryzagri</name>
    <dbReference type="NCBI Taxonomy" id="3025669"/>
    <lineage>
        <taxon>Bacteria</taxon>
        <taxon>Pseudomonadati</taxon>
        <taxon>Bacteroidota</taxon>
        <taxon>Sphingobacteriia</taxon>
        <taxon>Sphingobacteriales</taxon>
        <taxon>Sphingobacteriaceae</taxon>
        <taxon>Sphingobacterium</taxon>
    </lineage>
</organism>
<proteinExistence type="inferred from homology"/>
<dbReference type="Proteomes" id="UP001221558">
    <property type="component" value="Chromosome"/>
</dbReference>
<evidence type="ECO:0000259" key="2">
    <source>
        <dbReference type="Pfam" id="PF03070"/>
    </source>
</evidence>
<dbReference type="InterPro" id="IPR050967">
    <property type="entry name" value="Thiamine_Salvage_TenA"/>
</dbReference>
<feature type="domain" description="Thiaminase-2/PQQC" evidence="2">
    <location>
        <begin position="9"/>
        <end position="214"/>
    </location>
</feature>
<evidence type="ECO:0000313" key="3">
    <source>
        <dbReference type="EMBL" id="WDF67380.1"/>
    </source>
</evidence>
<keyword evidence="1" id="KW-0784">Thiamine biosynthesis</keyword>
<evidence type="ECO:0000256" key="1">
    <source>
        <dbReference type="RuleBase" id="RU363093"/>
    </source>
</evidence>
<dbReference type="InterPro" id="IPR016084">
    <property type="entry name" value="Haem_Oase-like_multi-hlx"/>
</dbReference>